<proteinExistence type="predicted"/>
<organism evidence="2">
    <name type="scientific">Arundo donax</name>
    <name type="common">Giant reed</name>
    <name type="synonym">Donax arundinaceus</name>
    <dbReference type="NCBI Taxonomy" id="35708"/>
    <lineage>
        <taxon>Eukaryota</taxon>
        <taxon>Viridiplantae</taxon>
        <taxon>Streptophyta</taxon>
        <taxon>Embryophyta</taxon>
        <taxon>Tracheophyta</taxon>
        <taxon>Spermatophyta</taxon>
        <taxon>Magnoliopsida</taxon>
        <taxon>Liliopsida</taxon>
        <taxon>Poales</taxon>
        <taxon>Poaceae</taxon>
        <taxon>PACMAD clade</taxon>
        <taxon>Arundinoideae</taxon>
        <taxon>Arundineae</taxon>
        <taxon>Arundo</taxon>
    </lineage>
</organism>
<dbReference type="EMBL" id="GBRH01244586">
    <property type="protein sequence ID" value="JAD53309.1"/>
    <property type="molecule type" value="Transcribed_RNA"/>
</dbReference>
<evidence type="ECO:0000313" key="2">
    <source>
        <dbReference type="EMBL" id="JAD53309.1"/>
    </source>
</evidence>
<accession>A0A0A9ANJ7</accession>
<evidence type="ECO:0000256" key="1">
    <source>
        <dbReference type="SAM" id="MobiDB-lite"/>
    </source>
</evidence>
<sequence length="89" mass="9483">MRVAQPPALLPGSHQRPSRATAWCPTSARPRTASRVSASPGLPRLRRAGRAPASHTSLAPSRTRPRLHPASRFVARCCSASRVALHASS</sequence>
<reference evidence="2" key="2">
    <citation type="journal article" date="2015" name="Data Brief">
        <title>Shoot transcriptome of the giant reed, Arundo donax.</title>
        <authorList>
            <person name="Barrero R.A."/>
            <person name="Guerrero F.D."/>
            <person name="Moolhuijzen P."/>
            <person name="Goolsby J.A."/>
            <person name="Tidwell J."/>
            <person name="Bellgard S.E."/>
            <person name="Bellgard M.I."/>
        </authorList>
    </citation>
    <scope>NUCLEOTIDE SEQUENCE</scope>
    <source>
        <tissue evidence="2">Shoot tissue taken approximately 20 cm above the soil surface</tissue>
    </source>
</reference>
<dbReference type="AlphaFoldDB" id="A0A0A9ANJ7"/>
<feature type="region of interest" description="Disordered" evidence="1">
    <location>
        <begin position="1"/>
        <end position="67"/>
    </location>
</feature>
<name>A0A0A9ANJ7_ARUDO</name>
<protein>
    <submittedName>
        <fullName evidence="2">Uncharacterized protein</fullName>
    </submittedName>
</protein>
<reference evidence="2" key="1">
    <citation type="submission" date="2014-09" db="EMBL/GenBank/DDBJ databases">
        <authorList>
            <person name="Magalhaes I.L.F."/>
            <person name="Oliveira U."/>
            <person name="Santos F.R."/>
            <person name="Vidigal T.H.D.A."/>
            <person name="Brescovit A.D."/>
            <person name="Santos A.J."/>
        </authorList>
    </citation>
    <scope>NUCLEOTIDE SEQUENCE</scope>
    <source>
        <tissue evidence="2">Shoot tissue taken approximately 20 cm above the soil surface</tissue>
    </source>
</reference>